<dbReference type="InterPro" id="IPR007319">
    <property type="entry name" value="WDR36/Utp21_C"/>
</dbReference>
<dbReference type="PANTHER" id="PTHR22840">
    <property type="entry name" value="WD REPEAT-CONTAINING PROTEIN 36"/>
    <property type="match status" value="1"/>
</dbReference>
<sequence length="189" mass="21176">MPTAAPKKPEKAPFFLPSLQERQANPAIANTNTTQDLAAIEQERSRIMKMDRQNTISKFTSLLRDASDTGDFASFIAHLKSLNPAAADIEIRSLSSPTTSFDPESDACNELVAFVRALSYLCTSKRDFELGQAWMAVFLKVHSDVVIEDSELRESVKEWRDRVVEEKERVEMLAQYCGGMVGFLRAARV</sequence>
<protein>
    <submittedName>
        <fullName evidence="2">U3 small nucleolar RNA-associated protein</fullName>
    </submittedName>
</protein>
<dbReference type="AlphaFoldDB" id="A0A9P8JI74"/>
<dbReference type="GO" id="GO:0006364">
    <property type="term" value="P:rRNA processing"/>
    <property type="evidence" value="ECO:0007669"/>
    <property type="project" value="InterPro"/>
</dbReference>
<feature type="domain" description="WDR36/Utp21 C-terminal" evidence="1">
    <location>
        <begin position="2"/>
        <end position="185"/>
    </location>
</feature>
<name>A0A9P8JI74_AURME</name>
<organism evidence="2 3">
    <name type="scientific">Aureobasidium melanogenum</name>
    <name type="common">Aureobasidium pullulans var. melanogenum</name>
    <dbReference type="NCBI Taxonomy" id="46634"/>
    <lineage>
        <taxon>Eukaryota</taxon>
        <taxon>Fungi</taxon>
        <taxon>Dikarya</taxon>
        <taxon>Ascomycota</taxon>
        <taxon>Pezizomycotina</taxon>
        <taxon>Dothideomycetes</taxon>
        <taxon>Dothideomycetidae</taxon>
        <taxon>Dothideales</taxon>
        <taxon>Saccotheciaceae</taxon>
        <taxon>Aureobasidium</taxon>
    </lineage>
</organism>
<evidence type="ECO:0000313" key="3">
    <source>
        <dbReference type="Proteomes" id="UP000729357"/>
    </source>
</evidence>
<dbReference type="GO" id="GO:0032040">
    <property type="term" value="C:small-subunit processome"/>
    <property type="evidence" value="ECO:0007669"/>
    <property type="project" value="InterPro"/>
</dbReference>
<proteinExistence type="predicted"/>
<dbReference type="Proteomes" id="UP000729357">
    <property type="component" value="Unassembled WGS sequence"/>
</dbReference>
<feature type="non-terminal residue" evidence="2">
    <location>
        <position position="189"/>
    </location>
</feature>
<evidence type="ECO:0000313" key="2">
    <source>
        <dbReference type="EMBL" id="KAG9932695.1"/>
    </source>
</evidence>
<reference evidence="2" key="2">
    <citation type="submission" date="2021-08" db="EMBL/GenBank/DDBJ databases">
        <authorList>
            <person name="Gostincar C."/>
            <person name="Sun X."/>
            <person name="Song Z."/>
            <person name="Gunde-Cimerman N."/>
        </authorList>
    </citation>
    <scope>NUCLEOTIDE SEQUENCE</scope>
    <source>
        <strain evidence="2">EXF-9298</strain>
    </source>
</reference>
<dbReference type="PANTHER" id="PTHR22840:SF12">
    <property type="entry name" value="WD REPEAT-CONTAINING PROTEIN 36"/>
    <property type="match status" value="1"/>
</dbReference>
<dbReference type="EMBL" id="JAHFXS010006379">
    <property type="protein sequence ID" value="KAG9932695.1"/>
    <property type="molecule type" value="Genomic_DNA"/>
</dbReference>
<keyword evidence="3" id="KW-1185">Reference proteome</keyword>
<dbReference type="Pfam" id="PF04192">
    <property type="entry name" value="Utp21"/>
    <property type="match status" value="1"/>
</dbReference>
<dbReference type="GO" id="GO:0034388">
    <property type="term" value="C:Pwp2p-containing subcomplex of 90S preribosome"/>
    <property type="evidence" value="ECO:0007669"/>
    <property type="project" value="TreeGrafter"/>
</dbReference>
<accession>A0A9P8JI74</accession>
<reference evidence="2" key="1">
    <citation type="journal article" date="2021" name="J Fungi (Basel)">
        <title>Virulence traits and population genomics of the black yeast Aureobasidium melanogenum.</title>
        <authorList>
            <person name="Cernosa A."/>
            <person name="Sun X."/>
            <person name="Gostincar C."/>
            <person name="Fang C."/>
            <person name="Gunde-Cimerman N."/>
            <person name="Song Z."/>
        </authorList>
    </citation>
    <scope>NUCLEOTIDE SEQUENCE</scope>
    <source>
        <strain evidence="2">EXF-9298</strain>
    </source>
</reference>
<gene>
    <name evidence="2" type="ORF">KCU98_g20323</name>
</gene>
<comment type="caution">
    <text evidence="2">The sequence shown here is derived from an EMBL/GenBank/DDBJ whole genome shotgun (WGS) entry which is preliminary data.</text>
</comment>
<evidence type="ECO:0000259" key="1">
    <source>
        <dbReference type="Pfam" id="PF04192"/>
    </source>
</evidence>